<name>A0ABD4A9U7_9BACI</name>
<comment type="caution">
    <text evidence="1">The sequence shown here is derived from an EMBL/GenBank/DDBJ whole genome shotgun (WGS) entry which is preliminary data.</text>
</comment>
<evidence type="ECO:0000313" key="1">
    <source>
        <dbReference type="EMBL" id="KIO73209.1"/>
    </source>
</evidence>
<evidence type="ECO:0000313" key="2">
    <source>
        <dbReference type="Proteomes" id="UP000032076"/>
    </source>
</evidence>
<sequence length="46" mass="5526">MTKEGKLWQKNVKWFGYRLHLVVDATYELPVTFKVTKRLLQTLLMT</sequence>
<gene>
    <name evidence="1" type="ORF">B4167_2350</name>
</gene>
<protein>
    <recommendedName>
        <fullName evidence="3">Transposase IS4-like domain-containing protein</fullName>
    </recommendedName>
</protein>
<proteinExistence type="predicted"/>
<accession>A0ABD4A9U7</accession>
<dbReference type="Proteomes" id="UP000032076">
    <property type="component" value="Unassembled WGS sequence"/>
</dbReference>
<reference evidence="1 2" key="1">
    <citation type="submission" date="2015-01" db="EMBL/GenBank/DDBJ databases">
        <title>Draft Genome Sequences of Four Bacillus thermoamylovorans Strains, Isolated From Food Products.</title>
        <authorList>
            <person name="Krawcyk A.O."/>
            <person name="Berendsen E.M."/>
            <person name="Eijlander R.T."/>
            <person name="de Jong A."/>
            <person name="Wells-Bennik M."/>
            <person name="Kuipers O.P."/>
        </authorList>
    </citation>
    <scope>NUCLEOTIDE SEQUENCE [LARGE SCALE GENOMIC DNA]</scope>
    <source>
        <strain evidence="1 2">B4167</strain>
    </source>
</reference>
<organism evidence="1 2">
    <name type="scientific">Caldibacillus thermoamylovorans</name>
    <dbReference type="NCBI Taxonomy" id="35841"/>
    <lineage>
        <taxon>Bacteria</taxon>
        <taxon>Bacillati</taxon>
        <taxon>Bacillota</taxon>
        <taxon>Bacilli</taxon>
        <taxon>Bacillales</taxon>
        <taxon>Bacillaceae</taxon>
        <taxon>Caldibacillus</taxon>
    </lineage>
</organism>
<dbReference type="EMBL" id="JXLU01000056">
    <property type="protein sequence ID" value="KIO73209.1"/>
    <property type="molecule type" value="Genomic_DNA"/>
</dbReference>
<dbReference type="AlphaFoldDB" id="A0ABD4A9U7"/>
<evidence type="ECO:0008006" key="3">
    <source>
        <dbReference type="Google" id="ProtNLM"/>
    </source>
</evidence>